<evidence type="ECO:0000313" key="3">
    <source>
        <dbReference type="Proteomes" id="UP001501705"/>
    </source>
</evidence>
<gene>
    <name evidence="2" type="ORF">GCM10009804_19720</name>
</gene>
<evidence type="ECO:0000313" key="2">
    <source>
        <dbReference type="EMBL" id="GAA1563095.1"/>
    </source>
</evidence>
<dbReference type="Proteomes" id="UP001501705">
    <property type="component" value="Unassembled WGS sequence"/>
</dbReference>
<feature type="region of interest" description="Disordered" evidence="1">
    <location>
        <begin position="1"/>
        <end position="23"/>
    </location>
</feature>
<proteinExistence type="predicted"/>
<dbReference type="EMBL" id="BAAAPH010000005">
    <property type="protein sequence ID" value="GAA1563095.1"/>
    <property type="molecule type" value="Genomic_DNA"/>
</dbReference>
<keyword evidence="3" id="KW-1185">Reference proteome</keyword>
<name>A0ABN2CRG6_9ACTN</name>
<evidence type="ECO:0000256" key="1">
    <source>
        <dbReference type="SAM" id="MobiDB-lite"/>
    </source>
</evidence>
<sequence>MTLSPDAGDWPPAPLSPQAASRSDTVVAPASTAAIRLLIMTSDSFAAFDRAAVNLAISPVNRLTEALKDYVP</sequence>
<protein>
    <submittedName>
        <fullName evidence="2">Uncharacterized protein</fullName>
    </submittedName>
</protein>
<reference evidence="2 3" key="1">
    <citation type="journal article" date="2019" name="Int. J. Syst. Evol. Microbiol.">
        <title>The Global Catalogue of Microorganisms (GCM) 10K type strain sequencing project: providing services to taxonomists for standard genome sequencing and annotation.</title>
        <authorList>
            <consortium name="The Broad Institute Genomics Platform"/>
            <consortium name="The Broad Institute Genome Sequencing Center for Infectious Disease"/>
            <person name="Wu L."/>
            <person name="Ma J."/>
        </authorList>
    </citation>
    <scope>NUCLEOTIDE SEQUENCE [LARGE SCALE GENOMIC DNA]</scope>
    <source>
        <strain evidence="2 3">JCM 15572</strain>
    </source>
</reference>
<organism evidence="2 3">
    <name type="scientific">Kribbella hippodromi</name>
    <dbReference type="NCBI Taxonomy" id="434347"/>
    <lineage>
        <taxon>Bacteria</taxon>
        <taxon>Bacillati</taxon>
        <taxon>Actinomycetota</taxon>
        <taxon>Actinomycetes</taxon>
        <taxon>Propionibacteriales</taxon>
        <taxon>Kribbellaceae</taxon>
        <taxon>Kribbella</taxon>
    </lineage>
</organism>
<comment type="caution">
    <text evidence="2">The sequence shown here is derived from an EMBL/GenBank/DDBJ whole genome shotgun (WGS) entry which is preliminary data.</text>
</comment>
<accession>A0ABN2CRG6</accession>